<dbReference type="CDD" id="cd07067">
    <property type="entry name" value="HP_PGM_like"/>
    <property type="match status" value="1"/>
</dbReference>
<proteinExistence type="inferred from homology"/>
<dbReference type="Proteomes" id="UP000655208">
    <property type="component" value="Unassembled WGS sequence"/>
</dbReference>
<protein>
    <recommendedName>
        <fullName evidence="2">phosphoglycerate mutase (2,3-diphosphoglycerate-dependent)</fullName>
        <ecNumber evidence="2">5.4.2.11</ecNumber>
    </recommendedName>
</protein>
<name>A0A917WBQ6_9ACTN</name>
<dbReference type="PANTHER" id="PTHR11931">
    <property type="entry name" value="PHOSPHOGLYCERATE MUTASE"/>
    <property type="match status" value="1"/>
</dbReference>
<evidence type="ECO:0000313" key="6">
    <source>
        <dbReference type="EMBL" id="GGL89208.1"/>
    </source>
</evidence>
<dbReference type="InterPro" id="IPR005952">
    <property type="entry name" value="Phosphogly_mut1"/>
</dbReference>
<dbReference type="InterPro" id="IPR001345">
    <property type="entry name" value="PG/BPGM_mutase_AS"/>
</dbReference>
<dbReference type="Pfam" id="PF00300">
    <property type="entry name" value="His_Phos_1"/>
    <property type="match status" value="1"/>
</dbReference>
<sequence length="246" mass="26127">MGVVELVLVRHGESTGNVAATAAAAAGLPVIDVGLRDADVPLSPTGRDQARAFGDWLGDPSSGFAPDSVWCSPYLRARETAEIGLAAAGVDLPVRVDERLRDRELGILDLLTAVGVEQRFPEEAARRRWLGKFYYRPPGGESWADVALRLRTLLADLDRTDDGHRVLVVAHDAVITLVCYVCLGMSEADLLDLAARTTVTNASVTRLSRPAGTGPWQLDVFAAAEHVAAGGAVITEHQGDTGVRPG</sequence>
<reference evidence="6" key="2">
    <citation type="submission" date="2020-09" db="EMBL/GenBank/DDBJ databases">
        <authorList>
            <person name="Sun Q."/>
            <person name="Zhou Y."/>
        </authorList>
    </citation>
    <scope>NUCLEOTIDE SEQUENCE</scope>
    <source>
        <strain evidence="6">CGMCC 4.7308</strain>
    </source>
</reference>
<dbReference type="Gene3D" id="3.40.50.1240">
    <property type="entry name" value="Phosphoglycerate mutase-like"/>
    <property type="match status" value="1"/>
</dbReference>
<dbReference type="AlphaFoldDB" id="A0A917WBQ6"/>
<keyword evidence="7" id="KW-1185">Reference proteome</keyword>
<dbReference type="EC" id="5.4.2.11" evidence="2"/>
<dbReference type="EMBL" id="BMNA01000001">
    <property type="protein sequence ID" value="GGL89208.1"/>
    <property type="molecule type" value="Genomic_DNA"/>
</dbReference>
<keyword evidence="4" id="KW-0413">Isomerase</keyword>
<dbReference type="SUPFAM" id="SSF53254">
    <property type="entry name" value="Phosphoglycerate mutase-like"/>
    <property type="match status" value="1"/>
</dbReference>
<evidence type="ECO:0000256" key="4">
    <source>
        <dbReference type="ARBA" id="ARBA00023235"/>
    </source>
</evidence>
<dbReference type="PROSITE" id="PS00175">
    <property type="entry name" value="PG_MUTASE"/>
    <property type="match status" value="1"/>
</dbReference>
<feature type="binding site" evidence="5">
    <location>
        <begin position="10"/>
        <end position="17"/>
    </location>
    <ligand>
        <name>substrate</name>
    </ligand>
</feature>
<feature type="binding site" evidence="5">
    <location>
        <position position="76"/>
    </location>
    <ligand>
        <name>substrate</name>
    </ligand>
</feature>
<dbReference type="RefSeq" id="WP_188939950.1">
    <property type="nucleotide sequence ID" value="NZ_BMNA01000001.1"/>
</dbReference>
<comment type="similarity">
    <text evidence="1">Belongs to the phosphoglycerate mutase family. BPG-dependent PGAM subfamily.</text>
</comment>
<comment type="caution">
    <text evidence="6">The sequence shown here is derived from an EMBL/GenBank/DDBJ whole genome shotgun (WGS) entry which is preliminary data.</text>
</comment>
<organism evidence="6 7">
    <name type="scientific">Nakamurella endophytica</name>
    <dbReference type="NCBI Taxonomy" id="1748367"/>
    <lineage>
        <taxon>Bacteria</taxon>
        <taxon>Bacillati</taxon>
        <taxon>Actinomycetota</taxon>
        <taxon>Actinomycetes</taxon>
        <taxon>Nakamurellales</taxon>
        <taxon>Nakamurellaceae</taxon>
        <taxon>Nakamurella</taxon>
    </lineage>
</organism>
<dbReference type="InterPro" id="IPR013078">
    <property type="entry name" value="His_Pase_superF_clade-1"/>
</dbReference>
<evidence type="ECO:0000313" key="7">
    <source>
        <dbReference type="Proteomes" id="UP000655208"/>
    </source>
</evidence>
<keyword evidence="3" id="KW-0324">Glycolysis</keyword>
<dbReference type="InterPro" id="IPR029033">
    <property type="entry name" value="His_PPase_superfam"/>
</dbReference>
<accession>A0A917WBQ6</accession>
<reference evidence="6" key="1">
    <citation type="journal article" date="2014" name="Int. J. Syst. Evol. Microbiol.">
        <title>Complete genome sequence of Corynebacterium casei LMG S-19264T (=DSM 44701T), isolated from a smear-ripened cheese.</title>
        <authorList>
            <consortium name="US DOE Joint Genome Institute (JGI-PGF)"/>
            <person name="Walter F."/>
            <person name="Albersmeier A."/>
            <person name="Kalinowski J."/>
            <person name="Ruckert C."/>
        </authorList>
    </citation>
    <scope>NUCLEOTIDE SEQUENCE</scope>
    <source>
        <strain evidence="6">CGMCC 4.7308</strain>
    </source>
</reference>
<dbReference type="SMART" id="SM00855">
    <property type="entry name" value="PGAM"/>
    <property type="match status" value="1"/>
</dbReference>
<evidence type="ECO:0000256" key="5">
    <source>
        <dbReference type="PIRSR" id="PIRSR613078-2"/>
    </source>
</evidence>
<evidence type="ECO:0000256" key="3">
    <source>
        <dbReference type="ARBA" id="ARBA00023152"/>
    </source>
</evidence>
<gene>
    <name evidence="6" type="primary">gpm</name>
    <name evidence="6" type="ORF">GCM10011594_06000</name>
</gene>
<dbReference type="GO" id="GO:0006096">
    <property type="term" value="P:glycolytic process"/>
    <property type="evidence" value="ECO:0007669"/>
    <property type="project" value="UniProtKB-KW"/>
</dbReference>
<evidence type="ECO:0000256" key="2">
    <source>
        <dbReference type="ARBA" id="ARBA00012028"/>
    </source>
</evidence>
<dbReference type="GO" id="GO:0004619">
    <property type="term" value="F:phosphoglycerate mutase activity"/>
    <property type="evidence" value="ECO:0007669"/>
    <property type="project" value="UniProtKB-EC"/>
</dbReference>
<evidence type="ECO:0000256" key="1">
    <source>
        <dbReference type="ARBA" id="ARBA00006717"/>
    </source>
</evidence>